<dbReference type="PANTHER" id="PTHR24189:SF50">
    <property type="entry name" value="ANKYRIN REPEAT AND SOCS BOX PROTEIN 2"/>
    <property type="match status" value="1"/>
</dbReference>
<gene>
    <name evidence="3" type="ORF">OTSTA716_2060</name>
</gene>
<dbReference type="InterPro" id="IPR002110">
    <property type="entry name" value="Ankyrin_rpt"/>
</dbReference>
<dbReference type="RefSeq" id="WP_045917542.1">
    <property type="nucleotide sequence ID" value="NZ_LAOA01000121.1"/>
</dbReference>
<dbReference type="PATRIC" id="fig|1359175.3.peg.363"/>
<evidence type="ECO:0000313" key="3">
    <source>
        <dbReference type="EMBL" id="KJV72060.1"/>
    </source>
</evidence>
<name>A0A0F3NVH2_ORITS</name>
<evidence type="ECO:0000256" key="2">
    <source>
        <dbReference type="ARBA" id="ARBA00023043"/>
    </source>
</evidence>
<keyword evidence="1" id="KW-0677">Repeat</keyword>
<proteinExistence type="predicted"/>
<reference evidence="3 4" key="1">
    <citation type="submission" date="2015-01" db="EMBL/GenBank/DDBJ databases">
        <title>Genome Sequencing of Rickettsiales.</title>
        <authorList>
            <person name="Daugherty S.C."/>
            <person name="Su Q."/>
            <person name="Abolude K."/>
            <person name="Beier-Sexton M."/>
            <person name="Carlyon J.A."/>
            <person name="Carter R."/>
            <person name="Day N.P."/>
            <person name="Dumler S.J."/>
            <person name="Dyachenko V."/>
            <person name="Godinez A."/>
            <person name="Kurtti T.J."/>
            <person name="Lichay M."/>
            <person name="Mullins K.E."/>
            <person name="Ott S."/>
            <person name="Pappas-Brown V."/>
            <person name="Paris D.H."/>
            <person name="Patel P."/>
            <person name="Richards A.L."/>
            <person name="Sadzewicz L."/>
            <person name="Sears K."/>
            <person name="Seidman D."/>
            <person name="Sengamalay N."/>
            <person name="Stenos J."/>
            <person name="Tallon L.J."/>
            <person name="Vincent G."/>
            <person name="Fraser C.M."/>
            <person name="Munderloh U."/>
            <person name="Dunning-Hotopp J.C."/>
        </authorList>
    </citation>
    <scope>NUCLEOTIDE SEQUENCE [LARGE SCALE GENOMIC DNA]</scope>
    <source>
        <strain evidence="3 4">TA716</strain>
    </source>
</reference>
<dbReference type="InterPro" id="IPR036770">
    <property type="entry name" value="Ankyrin_rpt-contain_sf"/>
</dbReference>
<keyword evidence="2" id="KW-0040">ANK repeat</keyword>
<evidence type="ECO:0000256" key="1">
    <source>
        <dbReference type="ARBA" id="ARBA00022737"/>
    </source>
</evidence>
<dbReference type="Gene3D" id="1.25.40.20">
    <property type="entry name" value="Ankyrin repeat-containing domain"/>
    <property type="match status" value="1"/>
</dbReference>
<dbReference type="Proteomes" id="UP000033671">
    <property type="component" value="Unassembled WGS sequence"/>
</dbReference>
<evidence type="ECO:0000313" key="4">
    <source>
        <dbReference type="Proteomes" id="UP000033671"/>
    </source>
</evidence>
<dbReference type="PRINTS" id="PR01415">
    <property type="entry name" value="ANKYRIN"/>
</dbReference>
<sequence length="265" mass="30001">MNNNDLLRELCNAAKNGNVESIKRLLAQDNAGNAINLQDNNGQTPLHFVTKHRFIKITASLNFKEYWSSYDNRDKEFVDVAKLLLNAGANPNIQDNGGQTPLHLAIKWHYLPASLVIPAKDEVDIPCRSTDLIKILCKNNNIDFSLKNGDGCTAVDLALFLKSDKHDDGIAEHLQEKRLLRRKEQIKVANNSLVIIAENKEQILKLKPDSEKTDADKFLEKWRELPIKITEQILDALDDDDLGAFQQLNEERKVALGEDTIHEMI</sequence>
<protein>
    <submittedName>
        <fullName evidence="3">Ankyrin repeat family protein</fullName>
    </submittedName>
</protein>
<dbReference type="PANTHER" id="PTHR24189">
    <property type="entry name" value="MYOTROPHIN"/>
    <property type="match status" value="1"/>
</dbReference>
<dbReference type="SUPFAM" id="SSF48403">
    <property type="entry name" value="Ankyrin repeat"/>
    <property type="match status" value="1"/>
</dbReference>
<dbReference type="EMBL" id="LAOA01000121">
    <property type="protein sequence ID" value="KJV72060.1"/>
    <property type="molecule type" value="Genomic_DNA"/>
</dbReference>
<dbReference type="Pfam" id="PF13637">
    <property type="entry name" value="Ank_4"/>
    <property type="match status" value="2"/>
</dbReference>
<organism evidence="3 4">
    <name type="scientific">Orientia tsutsugamushi str. TA716</name>
    <dbReference type="NCBI Taxonomy" id="1359175"/>
    <lineage>
        <taxon>Bacteria</taxon>
        <taxon>Pseudomonadati</taxon>
        <taxon>Pseudomonadota</taxon>
        <taxon>Alphaproteobacteria</taxon>
        <taxon>Rickettsiales</taxon>
        <taxon>Rickettsiaceae</taxon>
        <taxon>Rickettsieae</taxon>
        <taxon>Orientia</taxon>
    </lineage>
</organism>
<accession>A0A0F3NVH2</accession>
<comment type="caution">
    <text evidence="3">The sequence shown here is derived from an EMBL/GenBank/DDBJ whole genome shotgun (WGS) entry which is preliminary data.</text>
</comment>
<dbReference type="SMART" id="SM00248">
    <property type="entry name" value="ANK"/>
    <property type="match status" value="2"/>
</dbReference>
<dbReference type="AlphaFoldDB" id="A0A0F3NVH2"/>
<dbReference type="InterPro" id="IPR050745">
    <property type="entry name" value="Multifunctional_regulatory"/>
</dbReference>